<dbReference type="AlphaFoldDB" id="A0A915K6V0"/>
<evidence type="ECO:0000313" key="4">
    <source>
        <dbReference type="WBParaSite" id="nRc.2.0.1.t34471-RA"/>
    </source>
</evidence>
<proteinExistence type="predicted"/>
<feature type="compositionally biased region" description="Basic and acidic residues" evidence="1">
    <location>
        <begin position="116"/>
        <end position="135"/>
    </location>
</feature>
<evidence type="ECO:0000256" key="1">
    <source>
        <dbReference type="SAM" id="MobiDB-lite"/>
    </source>
</evidence>
<protein>
    <submittedName>
        <fullName evidence="4">Uncharacterized protein</fullName>
    </submittedName>
</protein>
<keyword evidence="2" id="KW-0732">Signal</keyword>
<keyword evidence="3" id="KW-1185">Reference proteome</keyword>
<feature type="region of interest" description="Disordered" evidence="1">
    <location>
        <begin position="103"/>
        <end position="135"/>
    </location>
</feature>
<accession>A0A915K6V0</accession>
<sequence>MKPFCILLVFLQINISQQFSRRNADCQSNNRQYSYHRNFSQEKFHALCQRSKTWINYARHSTDLEYRKLNKWAFLPRKAEKWADQLSKCQNTLCAIMNNDEQIHNGSTNKKRKNLRNSERKVDNDKKPPMDENFRVRRKRDMYDDDLDKMYADPNRLVRKEIRMMRPDERKQYFQ</sequence>
<feature type="chain" id="PRO_5037915513" evidence="2">
    <location>
        <begin position="17"/>
        <end position="175"/>
    </location>
</feature>
<evidence type="ECO:0000313" key="3">
    <source>
        <dbReference type="Proteomes" id="UP000887565"/>
    </source>
</evidence>
<reference evidence="4" key="1">
    <citation type="submission" date="2022-11" db="UniProtKB">
        <authorList>
            <consortium name="WormBaseParasite"/>
        </authorList>
    </citation>
    <scope>IDENTIFICATION</scope>
</reference>
<organism evidence="3 4">
    <name type="scientific">Romanomermis culicivorax</name>
    <name type="common">Nematode worm</name>
    <dbReference type="NCBI Taxonomy" id="13658"/>
    <lineage>
        <taxon>Eukaryota</taxon>
        <taxon>Metazoa</taxon>
        <taxon>Ecdysozoa</taxon>
        <taxon>Nematoda</taxon>
        <taxon>Enoplea</taxon>
        <taxon>Dorylaimia</taxon>
        <taxon>Mermithida</taxon>
        <taxon>Mermithoidea</taxon>
        <taxon>Mermithidae</taxon>
        <taxon>Romanomermis</taxon>
    </lineage>
</organism>
<dbReference type="WBParaSite" id="nRc.2.0.1.t34471-RA">
    <property type="protein sequence ID" value="nRc.2.0.1.t34471-RA"/>
    <property type="gene ID" value="nRc.2.0.1.g34471"/>
</dbReference>
<name>A0A915K6V0_ROMCU</name>
<dbReference type="Proteomes" id="UP000887565">
    <property type="component" value="Unplaced"/>
</dbReference>
<feature type="signal peptide" evidence="2">
    <location>
        <begin position="1"/>
        <end position="16"/>
    </location>
</feature>
<evidence type="ECO:0000256" key="2">
    <source>
        <dbReference type="SAM" id="SignalP"/>
    </source>
</evidence>